<evidence type="ECO:0000256" key="1">
    <source>
        <dbReference type="SAM" id="SignalP"/>
    </source>
</evidence>
<feature type="signal peptide" evidence="1">
    <location>
        <begin position="1"/>
        <end position="19"/>
    </location>
</feature>
<proteinExistence type="predicted"/>
<name>A0A6B0UC25_IXORI</name>
<feature type="chain" id="PRO_5025682046" evidence="1">
    <location>
        <begin position="20"/>
        <end position="91"/>
    </location>
</feature>
<evidence type="ECO:0000313" key="2">
    <source>
        <dbReference type="EMBL" id="MXU86410.1"/>
    </source>
</evidence>
<accession>A0A6B0UC25</accession>
<sequence>MSSTVISPLVLVLLHVKLARPISLVYYLSRTVDAFGFGLFQASLPVIYLHHGKEELGLRLYGYASLRGFFVSTWLWSKRQHKEASMNVRGI</sequence>
<dbReference type="EMBL" id="GIFC01004327">
    <property type="protein sequence ID" value="MXU86410.1"/>
    <property type="molecule type" value="Transcribed_RNA"/>
</dbReference>
<organism evidence="2">
    <name type="scientific">Ixodes ricinus</name>
    <name type="common">Common tick</name>
    <name type="synonym">Acarus ricinus</name>
    <dbReference type="NCBI Taxonomy" id="34613"/>
    <lineage>
        <taxon>Eukaryota</taxon>
        <taxon>Metazoa</taxon>
        <taxon>Ecdysozoa</taxon>
        <taxon>Arthropoda</taxon>
        <taxon>Chelicerata</taxon>
        <taxon>Arachnida</taxon>
        <taxon>Acari</taxon>
        <taxon>Parasitiformes</taxon>
        <taxon>Ixodida</taxon>
        <taxon>Ixodoidea</taxon>
        <taxon>Ixodidae</taxon>
        <taxon>Ixodinae</taxon>
        <taxon>Ixodes</taxon>
    </lineage>
</organism>
<protein>
    <submittedName>
        <fullName evidence="2">Putative secreted protein</fullName>
    </submittedName>
</protein>
<keyword evidence="1" id="KW-0732">Signal</keyword>
<dbReference type="AlphaFoldDB" id="A0A6B0UC25"/>
<reference evidence="2" key="1">
    <citation type="submission" date="2019-12" db="EMBL/GenBank/DDBJ databases">
        <title>An insight into the sialome of adult female Ixodes ricinus ticks feeding for 6 days.</title>
        <authorList>
            <person name="Perner J."/>
            <person name="Ribeiro J.M.C."/>
        </authorList>
    </citation>
    <scope>NUCLEOTIDE SEQUENCE</scope>
    <source>
        <strain evidence="2">Semi-engorged</strain>
        <tissue evidence="2">Salivary glands</tissue>
    </source>
</reference>